<feature type="repeat" description="TPR" evidence="1">
    <location>
        <begin position="36"/>
        <end position="69"/>
    </location>
</feature>
<dbReference type="Proteomes" id="UP000034774">
    <property type="component" value="Unassembled WGS sequence"/>
</dbReference>
<dbReference type="STRING" id="1618572.UT17_C0002G0107"/>
<reference evidence="2 3" key="1">
    <citation type="journal article" date="2015" name="Nature">
        <title>rRNA introns, odd ribosomes, and small enigmatic genomes across a large radiation of phyla.</title>
        <authorList>
            <person name="Brown C.T."/>
            <person name="Hug L.A."/>
            <person name="Thomas B.C."/>
            <person name="Sharon I."/>
            <person name="Castelle C.J."/>
            <person name="Singh A."/>
            <person name="Wilkins M.J."/>
            <person name="Williams K.H."/>
            <person name="Banfield J.F."/>
        </authorList>
    </citation>
    <scope>NUCLEOTIDE SEQUENCE [LARGE SCALE GENOMIC DNA]</scope>
</reference>
<proteinExistence type="predicted"/>
<gene>
    <name evidence="2" type="ORF">UT17_C0002G0107</name>
</gene>
<dbReference type="InterPro" id="IPR019734">
    <property type="entry name" value="TPR_rpt"/>
</dbReference>
<dbReference type="PROSITE" id="PS50005">
    <property type="entry name" value="TPR"/>
    <property type="match status" value="1"/>
</dbReference>
<name>A0A0G0P2U2_9BACT</name>
<accession>A0A0G0P2U2</accession>
<evidence type="ECO:0000313" key="3">
    <source>
        <dbReference type="Proteomes" id="UP000034774"/>
    </source>
</evidence>
<organism evidence="2 3">
    <name type="scientific">Candidatus Woesebacteria bacterium GW2011_GWB1_39_10</name>
    <dbReference type="NCBI Taxonomy" id="1618572"/>
    <lineage>
        <taxon>Bacteria</taxon>
        <taxon>Candidatus Woeseibacteriota</taxon>
    </lineage>
</organism>
<dbReference type="Pfam" id="PF14559">
    <property type="entry name" value="TPR_19"/>
    <property type="match status" value="1"/>
</dbReference>
<protein>
    <submittedName>
        <fullName evidence="2">Uncharacterized protein</fullName>
    </submittedName>
</protein>
<sequence length="233" mass="26236">MENTPAQKAIDLALNGQWDQAVKINLQILKEYPQDVDALNRLARAYSELGKLREARSAALKVVTIDPLNPIAVKCLEKWKFVKSLEKNHFQIISVDSFLEEPGKTKLVTLVNTGDEKTFATSDPGEEVKLSVNGHRVAILNRDGKYLGRLPDDISARLKNLIKDGYKYQVLIKSVEPKEVTVFMRETEKGNKKNGLVSFPTEKIEYVSFTPPELVHKSEPLEMGEDLEETEGI</sequence>
<evidence type="ECO:0000256" key="1">
    <source>
        <dbReference type="PROSITE-ProRule" id="PRU00339"/>
    </source>
</evidence>
<keyword evidence="1" id="KW-0802">TPR repeat</keyword>
<evidence type="ECO:0000313" key="2">
    <source>
        <dbReference type="EMBL" id="KKQ92444.1"/>
    </source>
</evidence>
<dbReference type="EMBL" id="LBVU01000002">
    <property type="protein sequence ID" value="KKQ92444.1"/>
    <property type="molecule type" value="Genomic_DNA"/>
</dbReference>
<comment type="caution">
    <text evidence="2">The sequence shown here is derived from an EMBL/GenBank/DDBJ whole genome shotgun (WGS) entry which is preliminary data.</text>
</comment>
<dbReference type="AlphaFoldDB" id="A0A0G0P2U2"/>
<dbReference type="Gene3D" id="1.25.40.10">
    <property type="entry name" value="Tetratricopeptide repeat domain"/>
    <property type="match status" value="1"/>
</dbReference>
<dbReference type="SUPFAM" id="SSF48452">
    <property type="entry name" value="TPR-like"/>
    <property type="match status" value="1"/>
</dbReference>
<dbReference type="InterPro" id="IPR011990">
    <property type="entry name" value="TPR-like_helical_dom_sf"/>
</dbReference>